<dbReference type="RefSeq" id="WP_167221924.1">
    <property type="nucleotide sequence ID" value="NZ_VUYU01000002.1"/>
</dbReference>
<dbReference type="EMBL" id="VUYU01000002">
    <property type="protein sequence ID" value="NHZ32823.1"/>
    <property type="molecule type" value="Genomic_DNA"/>
</dbReference>
<evidence type="ECO:0000313" key="1">
    <source>
        <dbReference type="EMBL" id="NHZ32823.1"/>
    </source>
</evidence>
<accession>A0ABX0LJG9</accession>
<name>A0ABX0LJG9_9BURK</name>
<proteinExistence type="predicted"/>
<evidence type="ECO:0000313" key="2">
    <source>
        <dbReference type="Proteomes" id="UP000785613"/>
    </source>
</evidence>
<protein>
    <submittedName>
        <fullName evidence="1">Uncharacterized protein</fullName>
    </submittedName>
</protein>
<organism evidence="1 2">
    <name type="scientific">Massilia rubra</name>
    <dbReference type="NCBI Taxonomy" id="2607910"/>
    <lineage>
        <taxon>Bacteria</taxon>
        <taxon>Pseudomonadati</taxon>
        <taxon>Pseudomonadota</taxon>
        <taxon>Betaproteobacteria</taxon>
        <taxon>Burkholderiales</taxon>
        <taxon>Oxalobacteraceae</taxon>
        <taxon>Telluria group</taxon>
        <taxon>Massilia</taxon>
    </lineage>
</organism>
<comment type="caution">
    <text evidence="1">The sequence shown here is derived from an EMBL/GenBank/DDBJ whole genome shotgun (WGS) entry which is preliminary data.</text>
</comment>
<gene>
    <name evidence="1" type="ORF">F0185_04365</name>
</gene>
<keyword evidence="2" id="KW-1185">Reference proteome</keyword>
<dbReference type="Proteomes" id="UP000785613">
    <property type="component" value="Unassembled WGS sequence"/>
</dbReference>
<sequence length="126" mass="13795">MSTYTFTVNFKSGIKIATYTTNCPTLSAGLYNPQPDDKLQFIFNDDASDIQGGKLSSSKMDVPERSSPFSGAVDGSMSIVNNSVVSFDVTQGSWCFYISFYAKNNAGKWEFHLLPDPELQVGSIPN</sequence>
<reference evidence="1 2" key="1">
    <citation type="submission" date="2019-09" db="EMBL/GenBank/DDBJ databases">
        <title>Taxonomy of Antarctic Massilia spp.: description of Massilia rubra sp. nov., Massilia aquatica sp. nov., Massilia mucilaginosa sp. nov., Massilia frigida sp. nov. isolated from streams, lakes and regoliths.</title>
        <authorList>
            <person name="Holochova P."/>
            <person name="Sedlacek I."/>
            <person name="Kralova S."/>
            <person name="Maslanova I."/>
            <person name="Busse H.-J."/>
            <person name="Stankova E."/>
            <person name="Vrbovska V."/>
            <person name="Kovarovic V."/>
            <person name="Bartak M."/>
            <person name="Svec P."/>
            <person name="Pantucek R."/>
        </authorList>
    </citation>
    <scope>NUCLEOTIDE SEQUENCE [LARGE SCALE GENOMIC DNA]</scope>
    <source>
        <strain evidence="1 2">CCM 8692</strain>
    </source>
</reference>